<reference evidence="3" key="1">
    <citation type="submission" date="2024-06" db="EMBL/GenBank/DDBJ databases">
        <title>Multi-omics analyses provide insights into the biosynthesis of the anticancer antibiotic pleurotin in Hohenbuehelia grisea.</title>
        <authorList>
            <person name="Weaver J.A."/>
            <person name="Alberti F."/>
        </authorList>
    </citation>
    <scope>NUCLEOTIDE SEQUENCE [LARGE SCALE GENOMIC DNA]</scope>
    <source>
        <strain evidence="3">T-177</strain>
    </source>
</reference>
<sequence>MKFSLPLISALCATTAMAAPRSLKLSGCDVSKKTLDLPASQTALPSPAAPLAFVAVAIGTQNYTCSAAGTYASAGALAELFDISCLTGSSFSKIQKNLYTLWKLAPPSVSTSALIKLLHFTKTPAVLGQHYFVPNPSGAAGLSPKWDFTSQGATKGNKDAFVIAARAGGFAAPTGPSDVDWLALIGVQGKLASQIYRVDTVGGQPPASCTPGSAPIIVKYTSKYYLYGSSL</sequence>
<organism evidence="2 3">
    <name type="scientific">Hohenbuehelia grisea</name>
    <dbReference type="NCBI Taxonomy" id="104357"/>
    <lineage>
        <taxon>Eukaryota</taxon>
        <taxon>Fungi</taxon>
        <taxon>Dikarya</taxon>
        <taxon>Basidiomycota</taxon>
        <taxon>Agaricomycotina</taxon>
        <taxon>Agaricomycetes</taxon>
        <taxon>Agaricomycetidae</taxon>
        <taxon>Agaricales</taxon>
        <taxon>Pleurotineae</taxon>
        <taxon>Pleurotaceae</taxon>
        <taxon>Hohenbuehelia</taxon>
    </lineage>
</organism>
<protein>
    <recommendedName>
        <fullName evidence="4">Malate dehydrogenase</fullName>
    </recommendedName>
</protein>
<dbReference type="EMBL" id="JASNQZ010000002">
    <property type="protein sequence ID" value="KAL0959922.1"/>
    <property type="molecule type" value="Genomic_DNA"/>
</dbReference>
<accession>A0ABR3JVR5</accession>
<feature type="signal peptide" evidence="1">
    <location>
        <begin position="1"/>
        <end position="18"/>
    </location>
</feature>
<name>A0ABR3JVR5_9AGAR</name>
<evidence type="ECO:0000313" key="3">
    <source>
        <dbReference type="Proteomes" id="UP001556367"/>
    </source>
</evidence>
<comment type="caution">
    <text evidence="2">The sequence shown here is derived from an EMBL/GenBank/DDBJ whole genome shotgun (WGS) entry which is preliminary data.</text>
</comment>
<dbReference type="Pfam" id="PF11937">
    <property type="entry name" value="DUF3455"/>
    <property type="match status" value="1"/>
</dbReference>
<dbReference type="InterPro" id="IPR021851">
    <property type="entry name" value="DUF3455"/>
</dbReference>
<feature type="chain" id="PRO_5046972161" description="Malate dehydrogenase" evidence="1">
    <location>
        <begin position="19"/>
        <end position="231"/>
    </location>
</feature>
<gene>
    <name evidence="2" type="ORF">HGRIS_011587</name>
</gene>
<evidence type="ECO:0000256" key="1">
    <source>
        <dbReference type="SAM" id="SignalP"/>
    </source>
</evidence>
<dbReference type="Proteomes" id="UP001556367">
    <property type="component" value="Unassembled WGS sequence"/>
</dbReference>
<evidence type="ECO:0000313" key="2">
    <source>
        <dbReference type="EMBL" id="KAL0959922.1"/>
    </source>
</evidence>
<dbReference type="PANTHER" id="PTHR35567">
    <property type="entry name" value="MALATE DEHYDROGENASE (AFU_ORTHOLOGUE AFUA_2G13800)"/>
    <property type="match status" value="1"/>
</dbReference>
<keyword evidence="1" id="KW-0732">Signal</keyword>
<dbReference type="PANTHER" id="PTHR35567:SF1">
    <property type="entry name" value="CONSERVED FUNGAL PROTEIN (AFU_ORTHOLOGUE AFUA_1G14230)"/>
    <property type="match status" value="1"/>
</dbReference>
<evidence type="ECO:0008006" key="4">
    <source>
        <dbReference type="Google" id="ProtNLM"/>
    </source>
</evidence>
<keyword evidence="3" id="KW-1185">Reference proteome</keyword>
<proteinExistence type="predicted"/>